<name>A0A9P8PNX4_9ASCO</name>
<reference evidence="1" key="1">
    <citation type="journal article" date="2021" name="Open Biol.">
        <title>Shared evolutionary footprints suggest mitochondrial oxidative damage underlies multiple complex I losses in fungi.</title>
        <authorList>
            <person name="Schikora-Tamarit M.A."/>
            <person name="Marcet-Houben M."/>
            <person name="Nosek J."/>
            <person name="Gabaldon T."/>
        </authorList>
    </citation>
    <scope>NUCLEOTIDE SEQUENCE</scope>
    <source>
        <strain evidence="1">CBS6341</strain>
    </source>
</reference>
<sequence>MFGVIGTTLDTVSALSNEEVVFFSVAKTIPFVALIPNEVTPCLTAFKAYSIWTNLPLGEKVVKEKEYLSAMLQLSYLFTEIS</sequence>
<dbReference type="AlphaFoldDB" id="A0A9P8PNX4"/>
<evidence type="ECO:0000313" key="1">
    <source>
        <dbReference type="EMBL" id="KAH3674654.1"/>
    </source>
</evidence>
<keyword evidence="2" id="KW-1185">Reference proteome</keyword>
<dbReference type="EMBL" id="JAEUBF010000845">
    <property type="protein sequence ID" value="KAH3674654.1"/>
    <property type="molecule type" value="Genomic_DNA"/>
</dbReference>
<protein>
    <submittedName>
        <fullName evidence="1">Uncharacterized protein</fullName>
    </submittedName>
</protein>
<reference evidence="1" key="2">
    <citation type="submission" date="2021-01" db="EMBL/GenBank/DDBJ databases">
        <authorList>
            <person name="Schikora-Tamarit M.A."/>
        </authorList>
    </citation>
    <scope>NUCLEOTIDE SEQUENCE</scope>
    <source>
        <strain evidence="1">CBS6341</strain>
    </source>
</reference>
<dbReference type="Proteomes" id="UP000769528">
    <property type="component" value="Unassembled WGS sequence"/>
</dbReference>
<gene>
    <name evidence="1" type="ORF">WICMUC_003200</name>
</gene>
<proteinExistence type="predicted"/>
<evidence type="ECO:0000313" key="2">
    <source>
        <dbReference type="Proteomes" id="UP000769528"/>
    </source>
</evidence>
<accession>A0A9P8PNX4</accession>
<organism evidence="1 2">
    <name type="scientific">Wickerhamomyces mucosus</name>
    <dbReference type="NCBI Taxonomy" id="1378264"/>
    <lineage>
        <taxon>Eukaryota</taxon>
        <taxon>Fungi</taxon>
        <taxon>Dikarya</taxon>
        <taxon>Ascomycota</taxon>
        <taxon>Saccharomycotina</taxon>
        <taxon>Saccharomycetes</taxon>
        <taxon>Phaffomycetales</taxon>
        <taxon>Wickerhamomycetaceae</taxon>
        <taxon>Wickerhamomyces</taxon>
    </lineage>
</organism>
<comment type="caution">
    <text evidence="1">The sequence shown here is derived from an EMBL/GenBank/DDBJ whole genome shotgun (WGS) entry which is preliminary data.</text>
</comment>